<evidence type="ECO:0000256" key="1">
    <source>
        <dbReference type="SAM" id="Coils"/>
    </source>
</evidence>
<dbReference type="InterPro" id="IPR051077">
    <property type="entry name" value="Ca-dependent_lectin"/>
</dbReference>
<keyword evidence="4" id="KW-1185">Reference proteome</keyword>
<evidence type="ECO:0000313" key="4">
    <source>
        <dbReference type="Proteomes" id="UP001209878"/>
    </source>
</evidence>
<feature type="region of interest" description="Disordered" evidence="2">
    <location>
        <begin position="1"/>
        <end position="160"/>
    </location>
</feature>
<sequence length="338" mass="35881">GGRGGGGGLSGFSGRGAGGGGGVGGGLFFFGGAWGGAPKAPAVRWPPKNAGGPPPGGAPRVVPWPQGRGPFRPRPPRPRPKNPRPRGSGRPRFNPPGRGGGPKPPKGPGKGGTPPGGPARAPNPRAGAAGPLSGRRLKKAPPGRHPPAKRGRRAPRAKRNTDVDVVKSLAVGLQAQIKQLVNEVRQLRDDNVKIKEDNVKMKQQLAGLAGGTYRYYKGGAANYQCLPRDPQWGEHTNGSTSGTYMYGAEYQMTPANSPFLKTNYARNLLNNNVPCAVCHVTERHVKVMIPARKQCPVGWTREYGGYLTTSHYNTNYRATFECMDYINGWALTCVVCTK</sequence>
<proteinExistence type="predicted"/>
<feature type="non-terminal residue" evidence="3">
    <location>
        <position position="1"/>
    </location>
</feature>
<feature type="compositionally biased region" description="Low complexity" evidence="2">
    <location>
        <begin position="58"/>
        <end position="70"/>
    </location>
</feature>
<dbReference type="EMBL" id="JAODUO010005590">
    <property type="protein sequence ID" value="KAK2140747.1"/>
    <property type="molecule type" value="Genomic_DNA"/>
</dbReference>
<feature type="compositionally biased region" description="Basic residues" evidence="2">
    <location>
        <begin position="74"/>
        <end position="89"/>
    </location>
</feature>
<reference evidence="3" key="1">
    <citation type="journal article" date="2023" name="Mol. Biol. Evol.">
        <title>Third-Generation Sequencing Reveals the Adaptive Role of the Epigenome in Three Deep-Sea Polychaetes.</title>
        <authorList>
            <person name="Perez M."/>
            <person name="Aroh O."/>
            <person name="Sun Y."/>
            <person name="Lan Y."/>
            <person name="Juniper S.K."/>
            <person name="Young C.R."/>
            <person name="Angers B."/>
            <person name="Qian P.Y."/>
        </authorList>
    </citation>
    <scope>NUCLEOTIDE SEQUENCE</scope>
    <source>
        <strain evidence="3">R07B-5</strain>
    </source>
</reference>
<keyword evidence="1" id="KW-0175">Coiled coil</keyword>
<dbReference type="PANTHER" id="PTHR24024">
    <property type="entry name" value="PULMONARY SURFACTANT-ASSOCIATED PROTEIN A"/>
    <property type="match status" value="1"/>
</dbReference>
<feature type="coiled-coil region" evidence="1">
    <location>
        <begin position="170"/>
        <end position="204"/>
    </location>
</feature>
<dbReference type="GO" id="GO:0005615">
    <property type="term" value="C:extracellular space"/>
    <property type="evidence" value="ECO:0007669"/>
    <property type="project" value="TreeGrafter"/>
</dbReference>
<feature type="compositionally biased region" description="Gly residues" evidence="2">
    <location>
        <begin position="1"/>
        <end position="35"/>
    </location>
</feature>
<feature type="compositionally biased region" description="Low complexity" evidence="2">
    <location>
        <begin position="118"/>
        <end position="131"/>
    </location>
</feature>
<dbReference type="AlphaFoldDB" id="A0AAD9IUE9"/>
<evidence type="ECO:0000256" key="2">
    <source>
        <dbReference type="SAM" id="MobiDB-lite"/>
    </source>
</evidence>
<name>A0AAD9IUE9_RIDPI</name>
<organism evidence="3 4">
    <name type="scientific">Ridgeia piscesae</name>
    <name type="common">Tubeworm</name>
    <dbReference type="NCBI Taxonomy" id="27915"/>
    <lineage>
        <taxon>Eukaryota</taxon>
        <taxon>Metazoa</taxon>
        <taxon>Spiralia</taxon>
        <taxon>Lophotrochozoa</taxon>
        <taxon>Annelida</taxon>
        <taxon>Polychaeta</taxon>
        <taxon>Sedentaria</taxon>
        <taxon>Canalipalpata</taxon>
        <taxon>Sabellida</taxon>
        <taxon>Siboglinidae</taxon>
        <taxon>Ridgeia</taxon>
    </lineage>
</organism>
<comment type="caution">
    <text evidence="3">The sequence shown here is derived from an EMBL/GenBank/DDBJ whole genome shotgun (WGS) entry which is preliminary data.</text>
</comment>
<gene>
    <name evidence="3" type="ORF">NP493_5598g00000</name>
</gene>
<evidence type="ECO:0000313" key="3">
    <source>
        <dbReference type="EMBL" id="KAK2140747.1"/>
    </source>
</evidence>
<accession>A0AAD9IUE9</accession>
<dbReference type="PANTHER" id="PTHR24024:SF18">
    <property type="entry name" value="SHORT-CHAIN COLLAGEN C4-LIKE"/>
    <property type="match status" value="1"/>
</dbReference>
<dbReference type="Proteomes" id="UP001209878">
    <property type="component" value="Unassembled WGS sequence"/>
</dbReference>
<feature type="compositionally biased region" description="Basic residues" evidence="2">
    <location>
        <begin position="135"/>
        <end position="158"/>
    </location>
</feature>
<protein>
    <submittedName>
        <fullName evidence="3">Uncharacterized protein</fullName>
    </submittedName>
</protein>